<feature type="transmembrane region" description="Helical" evidence="1">
    <location>
        <begin position="139"/>
        <end position="160"/>
    </location>
</feature>
<dbReference type="STRING" id="169760.PSTEL_02365"/>
<dbReference type="RefSeq" id="WP_038693211.1">
    <property type="nucleotide sequence ID" value="NZ_CP009286.1"/>
</dbReference>
<dbReference type="KEGG" id="pste:PSTEL_02365"/>
<dbReference type="OrthoDB" id="9781996at2"/>
<keyword evidence="1" id="KW-1133">Transmembrane helix</keyword>
<feature type="transmembrane region" description="Helical" evidence="1">
    <location>
        <begin position="172"/>
        <end position="197"/>
    </location>
</feature>
<dbReference type="CDD" id="cd21809">
    <property type="entry name" value="ABC-2_lan_permease-like"/>
    <property type="match status" value="1"/>
</dbReference>
<accession>A0A089LML1</accession>
<feature type="transmembrane region" description="Helical" evidence="1">
    <location>
        <begin position="56"/>
        <end position="77"/>
    </location>
</feature>
<organism evidence="2 3">
    <name type="scientific">Paenibacillus stellifer</name>
    <dbReference type="NCBI Taxonomy" id="169760"/>
    <lineage>
        <taxon>Bacteria</taxon>
        <taxon>Bacillati</taxon>
        <taxon>Bacillota</taxon>
        <taxon>Bacilli</taxon>
        <taxon>Bacillales</taxon>
        <taxon>Paenibacillaceae</taxon>
        <taxon>Paenibacillus</taxon>
    </lineage>
</organism>
<protein>
    <submittedName>
        <fullName evidence="2">Membrane protein</fullName>
    </submittedName>
</protein>
<feature type="transmembrane region" description="Helical" evidence="1">
    <location>
        <begin position="98"/>
        <end position="119"/>
    </location>
</feature>
<keyword evidence="3" id="KW-1185">Reference proteome</keyword>
<name>A0A089LML1_9BACL</name>
<proteinExistence type="predicted"/>
<dbReference type="Pfam" id="PF12730">
    <property type="entry name" value="ABC2_membrane_4"/>
    <property type="match status" value="1"/>
</dbReference>
<dbReference type="AlphaFoldDB" id="A0A089LML1"/>
<evidence type="ECO:0000313" key="2">
    <source>
        <dbReference type="EMBL" id="AIQ62137.1"/>
    </source>
</evidence>
<dbReference type="Proteomes" id="UP000029507">
    <property type="component" value="Chromosome"/>
</dbReference>
<feature type="transmembrane region" description="Helical" evidence="1">
    <location>
        <begin position="217"/>
        <end position="241"/>
    </location>
</feature>
<sequence length="246" mass="25619">MSNSYLRMLSAERLKLSGSRLWLLAAASPAVAVPIGLTSSTPEGGKPDWSTLLSSMSLLHALLFLPVLSGLYAAVLCRHEHADGGWKALLALPVPRSSVYLGKFTMAALLLAATQVLFAAAEVLTGKGMGLEAPIPWSILLGSAAAGWLACLPLAALQLAVSQAWSSFAAPLALTVSLTLPGILIVSSAAYAPYYPWVQPALAMLPHGGAAYRALNLPLQSLLAVVPGSLVLFLAAGLLLFRRKAV</sequence>
<keyword evidence="1" id="KW-0812">Transmembrane</keyword>
<reference evidence="2 3" key="1">
    <citation type="submission" date="2014-08" db="EMBL/GenBank/DDBJ databases">
        <title>Comparative genomics of the Paenibacillus odorifer group.</title>
        <authorList>
            <person name="den Bakker H.C."/>
            <person name="Tsai Y.-C."/>
            <person name="Martin N."/>
            <person name="Korlach J."/>
            <person name="Wiedmann M."/>
        </authorList>
    </citation>
    <scope>NUCLEOTIDE SEQUENCE [LARGE SCALE GENOMIC DNA]</scope>
    <source>
        <strain evidence="2 3">DSM 14472</strain>
    </source>
</reference>
<dbReference type="EMBL" id="CP009286">
    <property type="protein sequence ID" value="AIQ62137.1"/>
    <property type="molecule type" value="Genomic_DNA"/>
</dbReference>
<keyword evidence="1" id="KW-0472">Membrane</keyword>
<dbReference type="HOGENOM" id="CLU_086622_5_0_9"/>
<evidence type="ECO:0000256" key="1">
    <source>
        <dbReference type="SAM" id="Phobius"/>
    </source>
</evidence>
<gene>
    <name evidence="2" type="ORF">PSTEL_02365</name>
</gene>
<evidence type="ECO:0000313" key="3">
    <source>
        <dbReference type="Proteomes" id="UP000029507"/>
    </source>
</evidence>